<dbReference type="OrthoDB" id="272355at2759"/>
<dbReference type="EMBL" id="LR877158">
    <property type="protein sequence ID" value="CAD2219482.1"/>
    <property type="molecule type" value="Genomic_DNA"/>
</dbReference>
<gene>
    <name evidence="2" type="ORF">ADEAN_000698900</name>
</gene>
<organism evidence="2 3">
    <name type="scientific">Angomonas deanei</name>
    <dbReference type="NCBI Taxonomy" id="59799"/>
    <lineage>
        <taxon>Eukaryota</taxon>
        <taxon>Discoba</taxon>
        <taxon>Euglenozoa</taxon>
        <taxon>Kinetoplastea</taxon>
        <taxon>Metakinetoplastina</taxon>
        <taxon>Trypanosomatida</taxon>
        <taxon>Trypanosomatidae</taxon>
        <taxon>Strigomonadinae</taxon>
        <taxon>Angomonas</taxon>
    </lineage>
</organism>
<sequence>MALSSQWGQSVVVRADPRSDVVVHASPNSKTAKAYAAAGNPIIVRPRDPEHFQDIHPNGPGSGTTDGTAPLSRALVTTLVGRDISETFWIPDSSKGEMGLLEMLFRRGVHNKNNILLQSRPMQELQFNYSTVNGNNIDLSHNCFRLSKTAMAVQQMDMALGEVEEEHDGYRSSGSSRGGATVSMTTRDFKHSIRASLQAVQQEDYYLVKYRDYSAWATSHYKSLAKNDTYFGKRYVEQCLAVHVGREPGEIILITDEQFLLGVDILQRQLMNEILNIPTGRPGSNKNNAQSYSQYQMDLDYCALNADQFRSLGAVLGDGMRPVLVQGEEIKKRKEEEEVRRSTGRDHYEAPAWYDWSPAAINKRVHHQMAYYYTSVGKLAVQALVLGTVGYIAYQYVKGVLPAGAEEQYDPRDRRGGGRRGGGGRGNGGRRGGYDYDDDYRPGLLRSIMLGPKEVFDYVLAPKDY</sequence>
<dbReference type="Proteomes" id="UP000515908">
    <property type="component" value="Chromosome 14"/>
</dbReference>
<evidence type="ECO:0000256" key="1">
    <source>
        <dbReference type="SAM" id="MobiDB-lite"/>
    </source>
</evidence>
<protein>
    <submittedName>
        <fullName evidence="2">Uncharacterized protein</fullName>
    </submittedName>
</protein>
<evidence type="ECO:0000313" key="3">
    <source>
        <dbReference type="Proteomes" id="UP000515908"/>
    </source>
</evidence>
<dbReference type="VEuPathDB" id="TriTrypDB:ADEAN_000698900"/>
<accession>A0A7G2CMI2</accession>
<keyword evidence="3" id="KW-1185">Reference proteome</keyword>
<evidence type="ECO:0000313" key="2">
    <source>
        <dbReference type="EMBL" id="CAD2219482.1"/>
    </source>
</evidence>
<proteinExistence type="predicted"/>
<name>A0A7G2CMI2_9TRYP</name>
<reference evidence="2 3" key="1">
    <citation type="submission" date="2020-08" db="EMBL/GenBank/DDBJ databases">
        <authorList>
            <person name="Newling K."/>
            <person name="Davey J."/>
            <person name="Forrester S."/>
        </authorList>
    </citation>
    <scope>NUCLEOTIDE SEQUENCE [LARGE SCALE GENOMIC DNA]</scope>
    <source>
        <strain evidence="3">Crithidia deanei Carvalho (ATCC PRA-265)</strain>
    </source>
</reference>
<feature type="region of interest" description="Disordered" evidence="1">
    <location>
        <begin position="407"/>
        <end position="436"/>
    </location>
</feature>
<feature type="compositionally biased region" description="Gly residues" evidence="1">
    <location>
        <begin position="419"/>
        <end position="431"/>
    </location>
</feature>
<dbReference type="AlphaFoldDB" id="A0A7G2CMI2"/>